<feature type="compositionally biased region" description="Basic and acidic residues" evidence="2">
    <location>
        <begin position="37"/>
        <end position="51"/>
    </location>
</feature>
<feature type="region of interest" description="Disordered" evidence="2">
    <location>
        <begin position="506"/>
        <end position="536"/>
    </location>
</feature>
<dbReference type="PANTHER" id="PTHR12072">
    <property type="entry name" value="CWF19, CELL CYCLE CONTROL PROTEIN"/>
    <property type="match status" value="1"/>
</dbReference>
<feature type="compositionally biased region" description="Basic and acidic residues" evidence="2">
    <location>
        <begin position="477"/>
        <end position="493"/>
    </location>
</feature>
<feature type="compositionally biased region" description="Basic and acidic residues" evidence="2">
    <location>
        <begin position="159"/>
        <end position="174"/>
    </location>
</feature>
<feature type="compositionally biased region" description="Low complexity" evidence="2">
    <location>
        <begin position="90"/>
        <end position="99"/>
    </location>
</feature>
<dbReference type="Gene3D" id="3.30.428.10">
    <property type="entry name" value="HIT-like"/>
    <property type="match status" value="1"/>
</dbReference>
<name>A0A3S0ZRG5_ELYCH</name>
<dbReference type="InterPro" id="IPR036265">
    <property type="entry name" value="HIT-like_sf"/>
</dbReference>
<feature type="region of interest" description="Disordered" evidence="2">
    <location>
        <begin position="1"/>
        <end position="22"/>
    </location>
</feature>
<feature type="compositionally biased region" description="Acidic residues" evidence="2">
    <location>
        <begin position="100"/>
        <end position="109"/>
    </location>
</feature>
<evidence type="ECO:0000259" key="3">
    <source>
        <dbReference type="Pfam" id="PF04676"/>
    </source>
</evidence>
<proteinExistence type="inferred from homology"/>
<organism evidence="5 6">
    <name type="scientific">Elysia chlorotica</name>
    <name type="common">Eastern emerald elysia</name>
    <name type="synonym">Sea slug</name>
    <dbReference type="NCBI Taxonomy" id="188477"/>
    <lineage>
        <taxon>Eukaryota</taxon>
        <taxon>Metazoa</taxon>
        <taxon>Spiralia</taxon>
        <taxon>Lophotrochozoa</taxon>
        <taxon>Mollusca</taxon>
        <taxon>Gastropoda</taxon>
        <taxon>Heterobranchia</taxon>
        <taxon>Euthyneura</taxon>
        <taxon>Panpulmonata</taxon>
        <taxon>Sacoglossa</taxon>
        <taxon>Placobranchoidea</taxon>
        <taxon>Plakobranchidae</taxon>
        <taxon>Elysia</taxon>
    </lineage>
</organism>
<dbReference type="OrthoDB" id="2113965at2759"/>
<protein>
    <recommendedName>
        <fullName evidence="7">CWF19-like protein 2</fullName>
    </recommendedName>
</protein>
<evidence type="ECO:0000259" key="4">
    <source>
        <dbReference type="Pfam" id="PF04677"/>
    </source>
</evidence>
<evidence type="ECO:0000313" key="6">
    <source>
        <dbReference type="Proteomes" id="UP000271974"/>
    </source>
</evidence>
<dbReference type="Pfam" id="PF04677">
    <property type="entry name" value="CwfJ_C_1"/>
    <property type="match status" value="1"/>
</dbReference>
<evidence type="ECO:0008006" key="7">
    <source>
        <dbReference type="Google" id="ProtNLM"/>
    </source>
</evidence>
<comment type="caution">
    <text evidence="5">The sequence shown here is derived from an EMBL/GenBank/DDBJ whole genome shotgun (WGS) entry which is preliminary data.</text>
</comment>
<feature type="compositionally biased region" description="Polar residues" evidence="2">
    <location>
        <begin position="438"/>
        <end position="448"/>
    </location>
</feature>
<dbReference type="InterPro" id="IPR040194">
    <property type="entry name" value="Cwf19-like"/>
</dbReference>
<keyword evidence="6" id="KW-1185">Reference proteome</keyword>
<dbReference type="GO" id="GO:0071014">
    <property type="term" value="C:post-mRNA release spliceosomal complex"/>
    <property type="evidence" value="ECO:0007669"/>
    <property type="project" value="TreeGrafter"/>
</dbReference>
<dbReference type="InterPro" id="IPR006767">
    <property type="entry name" value="Cwf19-like_C_dom-2"/>
</dbReference>
<dbReference type="SUPFAM" id="SSF54197">
    <property type="entry name" value="HIT-like"/>
    <property type="match status" value="1"/>
</dbReference>
<reference evidence="5 6" key="1">
    <citation type="submission" date="2019-01" db="EMBL/GenBank/DDBJ databases">
        <title>A draft genome assembly of the solar-powered sea slug Elysia chlorotica.</title>
        <authorList>
            <person name="Cai H."/>
            <person name="Li Q."/>
            <person name="Fang X."/>
            <person name="Li J."/>
            <person name="Curtis N.E."/>
            <person name="Altenburger A."/>
            <person name="Shibata T."/>
            <person name="Feng M."/>
            <person name="Maeda T."/>
            <person name="Schwartz J.A."/>
            <person name="Shigenobu S."/>
            <person name="Lundholm N."/>
            <person name="Nishiyama T."/>
            <person name="Yang H."/>
            <person name="Hasebe M."/>
            <person name="Li S."/>
            <person name="Pierce S.K."/>
            <person name="Wang J."/>
        </authorList>
    </citation>
    <scope>NUCLEOTIDE SEQUENCE [LARGE SCALE GENOMIC DNA]</scope>
    <source>
        <strain evidence="5">EC2010</strain>
        <tissue evidence="5">Whole organism of an adult</tissue>
    </source>
</reference>
<feature type="domain" description="Cwf19-like protein C-terminal" evidence="3">
    <location>
        <begin position="863"/>
        <end position="957"/>
    </location>
</feature>
<feature type="compositionally biased region" description="Basic residues" evidence="2">
    <location>
        <begin position="72"/>
        <end position="89"/>
    </location>
</feature>
<sequence length="964" mass="109857">MADHMYSNFKSQTEINAVREENKKARQIILEDAKRKFENKEAKKERARRQGEGTWMLHSVSHRITKEEEKLKKSKKKSKKKLKKKRARKSSSPSMVSDSDNGEEREEWVEANPVQVSCSSVKGPQLQRESWMEAPLDLIPTTSRQEIRAAIDQSKQEARRAAEKALEPGQHCRELNPYWRDGGTGLPGQRTTNPAAVLPASSTGDGGLAWLQKAYTRCVQQAADEGRALADVAAERYGVKRRRDRSGSRERRRDRSGSRERRRDRSGSRERRRDRSGSRERRRDRSGSRERRRDRSGSRERRRDRSGSRERRRDRSGSRERRRDRSGSRERRRDRSGSRERRRDRSGSRERRRDRSGSRERRRDRSGSRERRRDRSGSRERRRDRSGSKEGLRDQKNLKFQRPHDEGERTGSSDVRALLSEKTNSGRRKTGFVRPSDSDTYSPGQSPQTDERASKGSPGAPERLAPRWKKAGQTSRPEAKRDGSDSRDRGNAALERRCVLSGFSDRSRLHDLPGSNSDSDAGHSDSEVKSSDLVKGQAQILSEEELNELAAKILRAEIMGEDEVAADLKAKLEDARQRQSNSASSGDNSRAASFSYRRRVGGQDQGALTSDAGEADVVVLSRTSKGGMVRPVLGVSAETWGGSSGKKRRKTANTHDLAGERTIYFEDDNKFDLKTLVEREKAGTAEDQNAMFSRLAGRSCERDLDLDDMFVSKAARRQDDDQAANRDRAAAILEHQKINSAMEKCSRCFEKVPKHLIIAIGSKSYLCLPPHRSLTEGHCLIVPMQHISSGTAMDEDVWTDVQRFRKGLVQMFQAQDKDLVVMETVLHFKHFPHTAIECIPLERETGELGPIYFKKAILDAGPEWADNKKLLSLREKDVRHVIPKGFPYFSVDFGLQGGFATVVEDEQTFPPYFGREIVGGMIDAEPALWRKPHKQSFEDQRQKVLKFEKMWRPFDWTQDLTTGD</sequence>
<evidence type="ECO:0000256" key="1">
    <source>
        <dbReference type="ARBA" id="ARBA00006795"/>
    </source>
</evidence>
<dbReference type="InterPro" id="IPR006768">
    <property type="entry name" value="Cwf19-like_C_dom-1"/>
</dbReference>
<dbReference type="AlphaFoldDB" id="A0A3S0ZRG5"/>
<dbReference type="PANTHER" id="PTHR12072:SF5">
    <property type="entry name" value="CWF19-LIKE PROTEIN 2"/>
    <property type="match status" value="1"/>
</dbReference>
<feature type="region of interest" description="Disordered" evidence="2">
    <location>
        <begin position="159"/>
        <end position="199"/>
    </location>
</feature>
<feature type="domain" description="Cwf19-like C-terminal" evidence="4">
    <location>
        <begin position="734"/>
        <end position="854"/>
    </location>
</feature>
<accession>A0A3S0ZRG5</accession>
<dbReference type="GO" id="GO:0000398">
    <property type="term" value="P:mRNA splicing, via spliceosome"/>
    <property type="evidence" value="ECO:0007669"/>
    <property type="project" value="TreeGrafter"/>
</dbReference>
<feature type="region of interest" description="Disordered" evidence="2">
    <location>
        <begin position="37"/>
        <end position="129"/>
    </location>
</feature>
<feature type="compositionally biased region" description="Basic and acidic residues" evidence="2">
    <location>
        <begin position="245"/>
        <end position="411"/>
    </location>
</feature>
<dbReference type="Pfam" id="PF04676">
    <property type="entry name" value="CwfJ_C_2"/>
    <property type="match status" value="1"/>
</dbReference>
<feature type="compositionally biased region" description="Basic and acidic residues" evidence="2">
    <location>
        <begin position="520"/>
        <end position="532"/>
    </location>
</feature>
<dbReference type="Proteomes" id="UP000271974">
    <property type="component" value="Unassembled WGS sequence"/>
</dbReference>
<evidence type="ECO:0000313" key="5">
    <source>
        <dbReference type="EMBL" id="RUS73566.1"/>
    </source>
</evidence>
<gene>
    <name evidence="5" type="ORF">EGW08_018657</name>
</gene>
<dbReference type="STRING" id="188477.A0A3S0ZRG5"/>
<feature type="region of interest" description="Disordered" evidence="2">
    <location>
        <begin position="238"/>
        <end position="493"/>
    </location>
</feature>
<dbReference type="EMBL" id="RQTK01000922">
    <property type="protein sequence ID" value="RUS73566.1"/>
    <property type="molecule type" value="Genomic_DNA"/>
</dbReference>
<comment type="similarity">
    <text evidence="1">Belongs to the CWF19 family.</text>
</comment>
<evidence type="ECO:0000256" key="2">
    <source>
        <dbReference type="SAM" id="MobiDB-lite"/>
    </source>
</evidence>